<keyword evidence="5" id="KW-0808">Transferase</keyword>
<dbReference type="GO" id="GO:0016020">
    <property type="term" value="C:membrane"/>
    <property type="evidence" value="ECO:0007669"/>
    <property type="project" value="UniProtKB-SubCell"/>
</dbReference>
<evidence type="ECO:0000313" key="22">
    <source>
        <dbReference type="Proteomes" id="UP001064489"/>
    </source>
</evidence>
<keyword evidence="6 18" id="KW-0812">Transmembrane</keyword>
<evidence type="ECO:0000256" key="11">
    <source>
        <dbReference type="ARBA" id="ARBA00022840"/>
    </source>
</evidence>
<evidence type="ECO:0000256" key="16">
    <source>
        <dbReference type="ARBA" id="ARBA00048679"/>
    </source>
</evidence>
<dbReference type="InterPro" id="IPR001611">
    <property type="entry name" value="Leu-rich_rpt"/>
</dbReference>
<dbReference type="EMBL" id="JAJSOW010000106">
    <property type="protein sequence ID" value="KAI9160017.1"/>
    <property type="molecule type" value="Genomic_DNA"/>
</dbReference>
<dbReference type="InterPro" id="IPR017441">
    <property type="entry name" value="Protein_kinase_ATP_BS"/>
</dbReference>
<keyword evidence="8" id="KW-0677">Repeat</keyword>
<evidence type="ECO:0000259" key="20">
    <source>
        <dbReference type="PROSITE" id="PS50011"/>
    </source>
</evidence>
<dbReference type="Pfam" id="PF07714">
    <property type="entry name" value="PK_Tyr_Ser-Thr"/>
    <property type="match status" value="1"/>
</dbReference>
<dbReference type="Proteomes" id="UP001064489">
    <property type="component" value="Chromosome 2"/>
</dbReference>
<accession>A0AAD5NIR6</accession>
<comment type="catalytic activity">
    <reaction evidence="16">
        <text>L-seryl-[protein] + ATP = O-phospho-L-seryl-[protein] + ADP + H(+)</text>
        <dbReference type="Rhea" id="RHEA:17989"/>
        <dbReference type="Rhea" id="RHEA-COMP:9863"/>
        <dbReference type="Rhea" id="RHEA-COMP:11604"/>
        <dbReference type="ChEBI" id="CHEBI:15378"/>
        <dbReference type="ChEBI" id="CHEBI:29999"/>
        <dbReference type="ChEBI" id="CHEBI:30616"/>
        <dbReference type="ChEBI" id="CHEBI:83421"/>
        <dbReference type="ChEBI" id="CHEBI:456216"/>
        <dbReference type="EC" id="2.7.11.1"/>
    </reaction>
</comment>
<feature type="binding site" evidence="17">
    <location>
        <position position="438"/>
    </location>
    <ligand>
        <name>ATP</name>
        <dbReference type="ChEBI" id="CHEBI:30616"/>
    </ligand>
</feature>
<dbReference type="InterPro" id="IPR001245">
    <property type="entry name" value="Ser-Thr/Tyr_kinase_cat_dom"/>
</dbReference>
<dbReference type="GO" id="GO:0004674">
    <property type="term" value="F:protein serine/threonine kinase activity"/>
    <property type="evidence" value="ECO:0007669"/>
    <property type="project" value="UniProtKB-KW"/>
</dbReference>
<dbReference type="AlphaFoldDB" id="A0AAD5NIR6"/>
<dbReference type="Gene3D" id="3.80.10.10">
    <property type="entry name" value="Ribonuclease Inhibitor"/>
    <property type="match status" value="1"/>
</dbReference>
<evidence type="ECO:0000256" key="19">
    <source>
        <dbReference type="SAM" id="SignalP"/>
    </source>
</evidence>
<sequence>MDYGERSFFAVKLWLVLVPVIITVISNSKLVAACNEVFEDDALVPVIITVISNSKLVAACDEVFEADALGFISIDCGASVDYNDTETSLLYVSDSCMDTGEIHEISSLLSLRRIIISRERKNHYRVLAIKIEKLEDGKQRELRIDLNGERYLTESVKLDYLTATVRAQNDPPIHGKRLHFSIYSVNDIPPILNAVEVYVLLELPFSPTNLDDVNAIKDIKRRYKVTRNWQGDPCVPSSLSWDGLQCSNDTIPRITSLNLSSSQLTGEIATSLLNLQAITLLDLSYNNLKGLIPQFLTQLPNLKTLNLTGNKLTGPVPDALIQKSNDGTLLLRMEENPGLCLSVSCHEQKKFIIPILASTIGVLLILFAFIVLALYIRKRKREMATGSKKEKSLKSKNKPYTYSEIVSITDNFKTVIGEGGFGKVYYGTLKDKTEVAVKVLSPSSRQGYKEFRAEAELLMFVYHKNLVSLTGYCDDEANMALIYEYMVKGNLRQHLSGTDANMLSWINRLQIAVDAAHGLDYLHNGCKPPIIHRDLKPSNILLTENMQAKIADFGLSRVVNEEICSQSTTHPAGTPGYVGPEFNAGMVTGSKKERSLKSKNKPYTYSEIVSITDAAAVEASDYMEGWVTTPK</sequence>
<dbReference type="PROSITE" id="PS50011">
    <property type="entry name" value="PROTEIN_KINASE_DOM"/>
    <property type="match status" value="1"/>
</dbReference>
<feature type="signal peptide" evidence="19">
    <location>
        <begin position="1"/>
        <end position="33"/>
    </location>
</feature>
<evidence type="ECO:0000256" key="4">
    <source>
        <dbReference type="ARBA" id="ARBA00022614"/>
    </source>
</evidence>
<keyword evidence="11 17" id="KW-0067">ATP-binding</keyword>
<keyword evidence="12 18" id="KW-1133">Transmembrane helix</keyword>
<reference evidence="21" key="2">
    <citation type="submission" date="2023-02" db="EMBL/GenBank/DDBJ databases">
        <authorList>
            <person name="Swenson N.G."/>
            <person name="Wegrzyn J.L."/>
            <person name="Mcevoy S.L."/>
        </authorList>
    </citation>
    <scope>NUCLEOTIDE SEQUENCE</scope>
    <source>
        <strain evidence="21">91603</strain>
        <tissue evidence="21">Leaf</tissue>
    </source>
</reference>
<dbReference type="InterPro" id="IPR008271">
    <property type="entry name" value="Ser/Thr_kinase_AS"/>
</dbReference>
<dbReference type="InterPro" id="IPR000719">
    <property type="entry name" value="Prot_kinase_dom"/>
</dbReference>
<evidence type="ECO:0000256" key="15">
    <source>
        <dbReference type="ARBA" id="ARBA00047899"/>
    </source>
</evidence>
<gene>
    <name evidence="21" type="ORF">LWI28_004285</name>
</gene>
<evidence type="ECO:0000256" key="18">
    <source>
        <dbReference type="SAM" id="Phobius"/>
    </source>
</evidence>
<dbReference type="FunFam" id="3.80.10.10:FF:000129">
    <property type="entry name" value="Leucine-rich repeat receptor-like kinase"/>
    <property type="match status" value="1"/>
</dbReference>
<dbReference type="FunFam" id="3.30.200.20:FF:000394">
    <property type="entry name" value="Leucine-rich repeat receptor-like protein kinase"/>
    <property type="match status" value="1"/>
</dbReference>
<protein>
    <recommendedName>
        <fullName evidence="2">non-specific serine/threonine protein kinase</fullName>
        <ecNumber evidence="2">2.7.11.1</ecNumber>
    </recommendedName>
</protein>
<dbReference type="PRINTS" id="PR00019">
    <property type="entry name" value="LEURICHRPT"/>
</dbReference>
<evidence type="ECO:0000256" key="17">
    <source>
        <dbReference type="PROSITE-ProRule" id="PRU10141"/>
    </source>
</evidence>
<feature type="transmembrane region" description="Helical" evidence="18">
    <location>
        <begin position="351"/>
        <end position="376"/>
    </location>
</feature>
<dbReference type="EC" id="2.7.11.1" evidence="2"/>
<dbReference type="SUPFAM" id="SSF56112">
    <property type="entry name" value="Protein kinase-like (PK-like)"/>
    <property type="match status" value="1"/>
</dbReference>
<evidence type="ECO:0000256" key="5">
    <source>
        <dbReference type="ARBA" id="ARBA00022679"/>
    </source>
</evidence>
<organism evidence="21 22">
    <name type="scientific">Acer negundo</name>
    <name type="common">Box elder</name>
    <dbReference type="NCBI Taxonomy" id="4023"/>
    <lineage>
        <taxon>Eukaryota</taxon>
        <taxon>Viridiplantae</taxon>
        <taxon>Streptophyta</taxon>
        <taxon>Embryophyta</taxon>
        <taxon>Tracheophyta</taxon>
        <taxon>Spermatophyta</taxon>
        <taxon>Magnoliopsida</taxon>
        <taxon>eudicotyledons</taxon>
        <taxon>Gunneridae</taxon>
        <taxon>Pentapetalae</taxon>
        <taxon>rosids</taxon>
        <taxon>malvids</taxon>
        <taxon>Sapindales</taxon>
        <taxon>Sapindaceae</taxon>
        <taxon>Hippocastanoideae</taxon>
        <taxon>Acereae</taxon>
        <taxon>Acer</taxon>
    </lineage>
</organism>
<dbReference type="Gene3D" id="3.30.200.20">
    <property type="entry name" value="Phosphorylase Kinase, domain 1"/>
    <property type="match status" value="1"/>
</dbReference>
<evidence type="ECO:0000256" key="7">
    <source>
        <dbReference type="ARBA" id="ARBA00022729"/>
    </source>
</evidence>
<comment type="subcellular location">
    <subcellularLocation>
        <location evidence="1">Membrane</location>
        <topology evidence="1">Single-pass membrane protein</topology>
    </subcellularLocation>
</comment>
<feature type="chain" id="PRO_5041965465" description="non-specific serine/threonine protein kinase" evidence="19">
    <location>
        <begin position="34"/>
        <end position="631"/>
    </location>
</feature>
<evidence type="ECO:0000256" key="13">
    <source>
        <dbReference type="ARBA" id="ARBA00023136"/>
    </source>
</evidence>
<comment type="catalytic activity">
    <reaction evidence="15">
        <text>L-threonyl-[protein] + ATP = O-phospho-L-threonyl-[protein] + ADP + H(+)</text>
        <dbReference type="Rhea" id="RHEA:46608"/>
        <dbReference type="Rhea" id="RHEA-COMP:11060"/>
        <dbReference type="Rhea" id="RHEA-COMP:11605"/>
        <dbReference type="ChEBI" id="CHEBI:15378"/>
        <dbReference type="ChEBI" id="CHEBI:30013"/>
        <dbReference type="ChEBI" id="CHEBI:30616"/>
        <dbReference type="ChEBI" id="CHEBI:61977"/>
        <dbReference type="ChEBI" id="CHEBI:456216"/>
        <dbReference type="EC" id="2.7.11.1"/>
    </reaction>
</comment>
<evidence type="ECO:0000256" key="9">
    <source>
        <dbReference type="ARBA" id="ARBA00022741"/>
    </source>
</evidence>
<keyword evidence="22" id="KW-1185">Reference proteome</keyword>
<dbReference type="SUPFAM" id="SSF52058">
    <property type="entry name" value="L domain-like"/>
    <property type="match status" value="1"/>
</dbReference>
<dbReference type="PROSITE" id="PS00107">
    <property type="entry name" value="PROTEIN_KINASE_ATP"/>
    <property type="match status" value="1"/>
</dbReference>
<keyword evidence="3" id="KW-0723">Serine/threonine-protein kinase</keyword>
<dbReference type="InterPro" id="IPR032675">
    <property type="entry name" value="LRR_dom_sf"/>
</dbReference>
<evidence type="ECO:0000256" key="3">
    <source>
        <dbReference type="ARBA" id="ARBA00022527"/>
    </source>
</evidence>
<dbReference type="FunFam" id="1.10.510.10:FF:001023">
    <property type="entry name" value="Os07g0541700 protein"/>
    <property type="match status" value="1"/>
</dbReference>
<keyword evidence="9 17" id="KW-0547">Nucleotide-binding</keyword>
<evidence type="ECO:0000256" key="10">
    <source>
        <dbReference type="ARBA" id="ARBA00022777"/>
    </source>
</evidence>
<comment type="caution">
    <text evidence="21">The sequence shown here is derived from an EMBL/GenBank/DDBJ whole genome shotgun (WGS) entry which is preliminary data.</text>
</comment>
<keyword evidence="13 18" id="KW-0472">Membrane</keyword>
<keyword evidence="14" id="KW-0675">Receptor</keyword>
<dbReference type="Gene3D" id="1.10.510.10">
    <property type="entry name" value="Transferase(Phosphotransferase) domain 1"/>
    <property type="match status" value="1"/>
</dbReference>
<dbReference type="Pfam" id="PF13855">
    <property type="entry name" value="LRR_8"/>
    <property type="match status" value="1"/>
</dbReference>
<dbReference type="InterPro" id="IPR011009">
    <property type="entry name" value="Kinase-like_dom_sf"/>
</dbReference>
<evidence type="ECO:0000256" key="6">
    <source>
        <dbReference type="ARBA" id="ARBA00022692"/>
    </source>
</evidence>
<keyword evidence="4" id="KW-0433">Leucine-rich repeat</keyword>
<dbReference type="SMART" id="SM00220">
    <property type="entry name" value="S_TKc"/>
    <property type="match status" value="1"/>
</dbReference>
<evidence type="ECO:0000256" key="8">
    <source>
        <dbReference type="ARBA" id="ARBA00022737"/>
    </source>
</evidence>
<proteinExistence type="predicted"/>
<evidence type="ECO:0000313" key="21">
    <source>
        <dbReference type="EMBL" id="KAI9160017.1"/>
    </source>
</evidence>
<name>A0AAD5NIR6_ACENE</name>
<reference evidence="21" key="1">
    <citation type="journal article" date="2022" name="Plant J.">
        <title>Strategies of tolerance reflected in two North American maple genomes.</title>
        <authorList>
            <person name="McEvoy S.L."/>
            <person name="Sezen U.U."/>
            <person name="Trouern-Trend A."/>
            <person name="McMahon S.M."/>
            <person name="Schaberg P.G."/>
            <person name="Yang J."/>
            <person name="Wegrzyn J.L."/>
            <person name="Swenson N.G."/>
        </authorList>
    </citation>
    <scope>NUCLEOTIDE SEQUENCE</scope>
    <source>
        <strain evidence="21">91603</strain>
    </source>
</reference>
<evidence type="ECO:0000256" key="12">
    <source>
        <dbReference type="ARBA" id="ARBA00022989"/>
    </source>
</evidence>
<dbReference type="PANTHER" id="PTHR45631:SF212">
    <property type="entry name" value="PROTEIN KINASE DOMAIN-CONTAINING PROTEIN"/>
    <property type="match status" value="1"/>
</dbReference>
<dbReference type="PROSITE" id="PS00108">
    <property type="entry name" value="PROTEIN_KINASE_ST"/>
    <property type="match status" value="1"/>
</dbReference>
<evidence type="ECO:0000256" key="1">
    <source>
        <dbReference type="ARBA" id="ARBA00004167"/>
    </source>
</evidence>
<keyword evidence="7 19" id="KW-0732">Signal</keyword>
<keyword evidence="10" id="KW-0418">Kinase</keyword>
<feature type="domain" description="Protein kinase" evidence="20">
    <location>
        <begin position="410"/>
        <end position="631"/>
    </location>
</feature>
<evidence type="ECO:0000256" key="2">
    <source>
        <dbReference type="ARBA" id="ARBA00012513"/>
    </source>
</evidence>
<evidence type="ECO:0000256" key="14">
    <source>
        <dbReference type="ARBA" id="ARBA00023170"/>
    </source>
</evidence>
<dbReference type="PANTHER" id="PTHR45631">
    <property type="entry name" value="OS07G0107800 PROTEIN-RELATED"/>
    <property type="match status" value="1"/>
</dbReference>
<dbReference type="GO" id="GO:0005524">
    <property type="term" value="F:ATP binding"/>
    <property type="evidence" value="ECO:0007669"/>
    <property type="project" value="UniProtKB-UniRule"/>
</dbReference>